<dbReference type="GO" id="GO:0035731">
    <property type="term" value="F:dinitrosyl-iron complex binding"/>
    <property type="evidence" value="ECO:0007669"/>
    <property type="project" value="UniProtKB-UniRule"/>
</dbReference>
<protein>
    <recommendedName>
        <fullName evidence="12">Transcriptional regulator WhiB</fullName>
    </recommendedName>
</protein>
<keyword evidence="8 12" id="KW-0805">Transcription regulation</keyword>
<feature type="binding site" evidence="12">
    <location>
        <position position="56"/>
    </location>
    <ligand>
        <name>[4Fe-4S] cluster</name>
        <dbReference type="ChEBI" id="CHEBI:49883"/>
    </ligand>
</feature>
<dbReference type="Pfam" id="PF02467">
    <property type="entry name" value="Whib"/>
    <property type="match status" value="1"/>
</dbReference>
<dbReference type="GO" id="GO:0003677">
    <property type="term" value="F:DNA binding"/>
    <property type="evidence" value="ECO:0007669"/>
    <property type="project" value="UniProtKB-UniRule"/>
</dbReference>
<dbReference type="Proteomes" id="UP000465866">
    <property type="component" value="Chromosome"/>
</dbReference>
<dbReference type="EMBL" id="AP022569">
    <property type="protein sequence ID" value="BBX48319.1"/>
    <property type="molecule type" value="Genomic_DNA"/>
</dbReference>
<keyword evidence="3 12" id="KW-0004">4Fe-4S</keyword>
<keyword evidence="9 12" id="KW-0238">DNA-binding</keyword>
<dbReference type="PANTHER" id="PTHR38839">
    <property type="entry name" value="TRANSCRIPTIONAL REGULATOR WHID-RELATED"/>
    <property type="match status" value="1"/>
</dbReference>
<dbReference type="InterPro" id="IPR034768">
    <property type="entry name" value="4FE4S_WBL"/>
</dbReference>
<evidence type="ECO:0000313" key="14">
    <source>
        <dbReference type="EMBL" id="BBX48319.1"/>
    </source>
</evidence>
<keyword evidence="11 12" id="KW-0804">Transcription</keyword>
<reference evidence="14 15" key="1">
    <citation type="journal article" date="2019" name="Emerg. Microbes Infect.">
        <title>Comprehensive subspecies identification of 175 nontuberculous mycobacteria species based on 7547 genomic profiles.</title>
        <authorList>
            <person name="Matsumoto Y."/>
            <person name="Kinjo T."/>
            <person name="Motooka D."/>
            <person name="Nabeya D."/>
            <person name="Jung N."/>
            <person name="Uechi K."/>
            <person name="Horii T."/>
            <person name="Iida T."/>
            <person name="Fujita J."/>
            <person name="Nakamura S."/>
        </authorList>
    </citation>
    <scope>NUCLEOTIDE SEQUENCE [LARGE SCALE GENOMIC DNA]</scope>
    <source>
        <strain evidence="14 15">JCM 12404</strain>
    </source>
</reference>
<dbReference type="PROSITE" id="PS51674">
    <property type="entry name" value="4FE4S_WBL"/>
    <property type="match status" value="1"/>
</dbReference>
<evidence type="ECO:0000256" key="8">
    <source>
        <dbReference type="ARBA" id="ARBA00023015"/>
    </source>
</evidence>
<dbReference type="GO" id="GO:0005737">
    <property type="term" value="C:cytoplasm"/>
    <property type="evidence" value="ECO:0007669"/>
    <property type="project" value="UniProtKB-SubCell"/>
</dbReference>
<comment type="PTM">
    <text evidence="12">Upon Fe-S cluster removal intramolecular disulfide bonds are formed.</text>
</comment>
<dbReference type="GO" id="GO:0046872">
    <property type="term" value="F:metal ion binding"/>
    <property type="evidence" value="ECO:0007669"/>
    <property type="project" value="UniProtKB-KW"/>
</dbReference>
<dbReference type="PANTHER" id="PTHR38839:SF5">
    <property type="entry name" value="TRANSCRIPTIONAL REGULATOR WHID"/>
    <property type="match status" value="1"/>
</dbReference>
<evidence type="ECO:0000256" key="6">
    <source>
        <dbReference type="ARBA" id="ARBA00023004"/>
    </source>
</evidence>
<evidence type="ECO:0000256" key="2">
    <source>
        <dbReference type="ARBA" id="ARBA00006597"/>
    </source>
</evidence>
<comment type="similarity">
    <text evidence="2 12">Belongs to the WhiB family.</text>
</comment>
<comment type="subcellular location">
    <subcellularLocation>
        <location evidence="1 12">Cytoplasm</location>
    </subcellularLocation>
</comment>
<comment type="function">
    <text evidence="12">Acts as a transcriptional regulator. Probably redox-responsive. The apo- but not holo-form probably binds DNA.</text>
</comment>
<evidence type="ECO:0000256" key="12">
    <source>
        <dbReference type="HAMAP-Rule" id="MF_01479"/>
    </source>
</evidence>
<evidence type="ECO:0000256" key="9">
    <source>
        <dbReference type="ARBA" id="ARBA00023125"/>
    </source>
</evidence>
<keyword evidence="7 12" id="KW-0411">Iron-sulfur</keyword>
<dbReference type="RefSeq" id="WP_163780019.1">
    <property type="nucleotide sequence ID" value="NZ_AP022569.1"/>
</dbReference>
<feature type="domain" description="4Fe-4S Wbl-type" evidence="13">
    <location>
        <begin position="22"/>
        <end position="86"/>
    </location>
</feature>
<dbReference type="GO" id="GO:0051539">
    <property type="term" value="F:4 iron, 4 sulfur cluster binding"/>
    <property type="evidence" value="ECO:0007669"/>
    <property type="project" value="UniProtKB-UniRule"/>
</dbReference>
<dbReference type="InterPro" id="IPR003482">
    <property type="entry name" value="Whib"/>
</dbReference>
<keyword evidence="4 12" id="KW-0963">Cytoplasm</keyword>
<evidence type="ECO:0000256" key="5">
    <source>
        <dbReference type="ARBA" id="ARBA00022723"/>
    </source>
</evidence>
<comment type="cofactor">
    <cofactor evidence="12">
        <name>[4Fe-4S] cluster</name>
        <dbReference type="ChEBI" id="CHEBI:49883"/>
    </cofactor>
    <text evidence="12">Binds 1 [4Fe-4S] cluster per subunit. Following nitrosylation of the [4Fe-4S] cluster binds 1 [4Fe-8(NO)] cluster per subunit.</text>
</comment>
<evidence type="ECO:0000313" key="15">
    <source>
        <dbReference type="Proteomes" id="UP000465866"/>
    </source>
</evidence>
<evidence type="ECO:0000256" key="10">
    <source>
        <dbReference type="ARBA" id="ARBA00023157"/>
    </source>
</evidence>
<feature type="binding site" evidence="12">
    <location>
        <position position="62"/>
    </location>
    <ligand>
        <name>[4Fe-4S] cluster</name>
        <dbReference type="ChEBI" id="CHEBI:49883"/>
    </ligand>
</feature>
<keyword evidence="6 12" id="KW-0408">Iron</keyword>
<sequence>MPQPEQLPGPNADIWEWQLQGLCRGVDSSVFFHPDGERGRARMQRERRAKEMCRQCPVMAQCRAHALEVGEPYGIWGGLSETERELLLKREIGRTRGIRRSA</sequence>
<evidence type="ECO:0000259" key="13">
    <source>
        <dbReference type="PROSITE" id="PS51674"/>
    </source>
</evidence>
<comment type="PTM">
    <text evidence="12">The Fe-S cluster can be nitrosylated by nitric oxide (NO).</text>
</comment>
<keyword evidence="10 12" id="KW-1015">Disulfide bond</keyword>
<accession>A0A7I7L2V5</accession>
<dbReference type="AlphaFoldDB" id="A0A7I7L2V5"/>
<dbReference type="GO" id="GO:0047134">
    <property type="term" value="F:protein-disulfide reductase [NAD(P)H] activity"/>
    <property type="evidence" value="ECO:0007669"/>
    <property type="project" value="TreeGrafter"/>
</dbReference>
<dbReference type="GO" id="GO:0045892">
    <property type="term" value="P:negative regulation of DNA-templated transcription"/>
    <property type="evidence" value="ECO:0007669"/>
    <property type="project" value="TreeGrafter"/>
</dbReference>
<evidence type="ECO:0000256" key="11">
    <source>
        <dbReference type="ARBA" id="ARBA00023163"/>
    </source>
</evidence>
<evidence type="ECO:0000256" key="4">
    <source>
        <dbReference type="ARBA" id="ARBA00022490"/>
    </source>
</evidence>
<dbReference type="HAMAP" id="MF_01479">
    <property type="entry name" value="WhiB"/>
    <property type="match status" value="1"/>
</dbReference>
<evidence type="ECO:0000256" key="7">
    <source>
        <dbReference type="ARBA" id="ARBA00023014"/>
    </source>
</evidence>
<dbReference type="GO" id="GO:0045454">
    <property type="term" value="P:cell redox homeostasis"/>
    <property type="evidence" value="ECO:0007669"/>
    <property type="project" value="TreeGrafter"/>
</dbReference>
<keyword evidence="5 12" id="KW-0479">Metal-binding</keyword>
<keyword evidence="15" id="KW-1185">Reference proteome</keyword>
<proteinExistence type="inferred from homology"/>
<organism evidence="14 15">
    <name type="scientific">Mycobacterium cookii</name>
    <dbReference type="NCBI Taxonomy" id="1775"/>
    <lineage>
        <taxon>Bacteria</taxon>
        <taxon>Bacillati</taxon>
        <taxon>Actinomycetota</taxon>
        <taxon>Actinomycetes</taxon>
        <taxon>Mycobacteriales</taxon>
        <taxon>Mycobacteriaceae</taxon>
        <taxon>Mycobacterium</taxon>
    </lineage>
</organism>
<gene>
    <name evidence="14" type="primary">whiB3</name>
    <name evidence="12" type="synonym">whiB</name>
    <name evidence="14" type="ORF">MCOO_43340</name>
</gene>
<evidence type="ECO:0000256" key="3">
    <source>
        <dbReference type="ARBA" id="ARBA00022485"/>
    </source>
</evidence>
<dbReference type="KEGG" id="mcoo:MCOO_43340"/>
<evidence type="ECO:0000256" key="1">
    <source>
        <dbReference type="ARBA" id="ARBA00004496"/>
    </source>
</evidence>
<feature type="binding site" evidence="12">
    <location>
        <position position="53"/>
    </location>
    <ligand>
        <name>[4Fe-4S] cluster</name>
        <dbReference type="ChEBI" id="CHEBI:49883"/>
    </ligand>
</feature>
<name>A0A7I7L2V5_9MYCO</name>
<feature type="binding site" evidence="12">
    <location>
        <position position="23"/>
    </location>
    <ligand>
        <name>[4Fe-4S] cluster</name>
        <dbReference type="ChEBI" id="CHEBI:49883"/>
    </ligand>
</feature>